<name>A0A5R9DTY7_9LACT</name>
<dbReference type="SUPFAM" id="SSF55154">
    <property type="entry name" value="CYTH-like phosphatases"/>
    <property type="match status" value="1"/>
</dbReference>
<feature type="domain" description="CYTH" evidence="1">
    <location>
        <begin position="4"/>
        <end position="196"/>
    </location>
</feature>
<dbReference type="InterPro" id="IPR033469">
    <property type="entry name" value="CYTH-like_dom_sf"/>
</dbReference>
<reference evidence="2 3" key="1">
    <citation type="submission" date="2019-05" db="EMBL/GenBank/DDBJ databases">
        <title>The metagenome of a microbial culture collection derived from dairy environment covers the genomic content of the human microbiome.</title>
        <authorList>
            <person name="Roder T."/>
            <person name="Wuthrich D."/>
            <person name="Sattari Z."/>
            <person name="Von Ah U."/>
            <person name="Bar C."/>
            <person name="Ronchi F."/>
            <person name="Macpherson A.J."/>
            <person name="Ganal-Vonarburg S.C."/>
            <person name="Bruggmann R."/>
            <person name="Vergeres G."/>
        </authorList>
    </citation>
    <scope>NUCLEOTIDE SEQUENCE [LARGE SCALE GENOMIC DNA]</scope>
    <source>
        <strain evidence="2 3">FAM 24227</strain>
    </source>
</reference>
<gene>
    <name evidence="2" type="ORF">FEZ33_07725</name>
</gene>
<organism evidence="2 3">
    <name type="scientific">Ruoffia tabacinasalis</name>
    <dbReference type="NCBI Taxonomy" id="87458"/>
    <lineage>
        <taxon>Bacteria</taxon>
        <taxon>Bacillati</taxon>
        <taxon>Bacillota</taxon>
        <taxon>Bacilli</taxon>
        <taxon>Lactobacillales</taxon>
        <taxon>Aerococcaceae</taxon>
        <taxon>Ruoffia</taxon>
    </lineage>
</organism>
<dbReference type="PROSITE" id="PS51707">
    <property type="entry name" value="CYTH"/>
    <property type="match status" value="1"/>
</dbReference>
<dbReference type="Pfam" id="PF01928">
    <property type="entry name" value="CYTH"/>
    <property type="match status" value="1"/>
</dbReference>
<evidence type="ECO:0000313" key="2">
    <source>
        <dbReference type="EMBL" id="TLQ40610.1"/>
    </source>
</evidence>
<dbReference type="Gene3D" id="2.40.320.10">
    <property type="entry name" value="Hypothetical Protein Pfu-838710-001"/>
    <property type="match status" value="1"/>
</dbReference>
<dbReference type="AlphaFoldDB" id="A0A5R9DTY7"/>
<accession>A0A5R9DTY7</accession>
<evidence type="ECO:0000313" key="3">
    <source>
        <dbReference type="Proteomes" id="UP000306420"/>
    </source>
</evidence>
<protein>
    <submittedName>
        <fullName evidence="2">CYTH domain-containing protein</fullName>
    </submittedName>
</protein>
<dbReference type="InterPro" id="IPR023577">
    <property type="entry name" value="CYTH_domain"/>
</dbReference>
<dbReference type="SMART" id="SM01118">
    <property type="entry name" value="CYTH"/>
    <property type="match status" value="1"/>
</dbReference>
<dbReference type="RefSeq" id="WP_138404830.1">
    <property type="nucleotide sequence ID" value="NZ_VBSP01000026.1"/>
</dbReference>
<dbReference type="EMBL" id="VBSP01000026">
    <property type="protein sequence ID" value="TLQ40610.1"/>
    <property type="molecule type" value="Genomic_DNA"/>
</dbReference>
<evidence type="ECO:0000259" key="1">
    <source>
        <dbReference type="PROSITE" id="PS51707"/>
    </source>
</evidence>
<dbReference type="OrthoDB" id="384378at2"/>
<sequence>MVSSIERELKTLLSKAEYDKLYTYFNLQNQPKIIQSNYYYDTADEIFKQNNSALRLRVFDNGSSEWTIKERVSELESIELTQFNREKVIDVPQALNEDIIYSADIQEFIASRNIVWTDIKRTMSLITERYNIDVPYGLYALDYTQYPQAEDFELELESEDIEVALEQFNSLLASVDISYKQAETKLSRAHRYSTNE</sequence>
<proteinExistence type="predicted"/>
<comment type="caution">
    <text evidence="2">The sequence shown here is derived from an EMBL/GenBank/DDBJ whole genome shotgun (WGS) entry which is preliminary data.</text>
</comment>
<dbReference type="Proteomes" id="UP000306420">
    <property type="component" value="Unassembled WGS sequence"/>
</dbReference>